<dbReference type="REBASE" id="485841">
    <property type="entry name" value="M.TunA1ORF1590P"/>
</dbReference>
<dbReference type="PRINTS" id="PR00505">
    <property type="entry name" value="D12N6MTFRASE"/>
</dbReference>
<sequence>MIMIMKNIPHPIQYQGSKRNLAAAILGYFPKDVDRLIEPFAGSAAISIAAAARQLATCYVINDVNKPLVELLRLMVEQPTETADYYEQIWNGQLTEDSPSHYYQMRDAFNRSQDPRLFLYLLARCVKGAVRYNADGMFNQSPDKRRKGTRPATMRSNVVGVSALLQGKSAFSALDYRDVLQTATIDDLVYMDPPYQGVCGEHDSRYLSGIDHHEFVLALESLNERDIAYVVSYDGRRGDKAFGELLPNYLELSRIELLAGRSSQSTLLGRAEMTYESLYLSPALVQKRVLPASRGHAFPMHPHYVPEVNAHYV</sequence>
<dbReference type="Pfam" id="PF02086">
    <property type="entry name" value="MethyltransfD12"/>
    <property type="match status" value="1"/>
</dbReference>
<evidence type="ECO:0000256" key="2">
    <source>
        <dbReference type="ARBA" id="ARBA00011900"/>
    </source>
</evidence>
<name>A0A975IH48_9GAMM</name>
<comment type="catalytic activity">
    <reaction evidence="6 7">
        <text>a 2'-deoxyadenosine in DNA + S-adenosyl-L-methionine = an N(6)-methyl-2'-deoxyadenosine in DNA + S-adenosyl-L-homocysteine + H(+)</text>
        <dbReference type="Rhea" id="RHEA:15197"/>
        <dbReference type="Rhea" id="RHEA-COMP:12418"/>
        <dbReference type="Rhea" id="RHEA-COMP:12419"/>
        <dbReference type="ChEBI" id="CHEBI:15378"/>
        <dbReference type="ChEBI" id="CHEBI:57856"/>
        <dbReference type="ChEBI" id="CHEBI:59789"/>
        <dbReference type="ChEBI" id="CHEBI:90615"/>
        <dbReference type="ChEBI" id="CHEBI:90616"/>
        <dbReference type="EC" id="2.1.1.72"/>
    </reaction>
</comment>
<keyword evidence="5 7" id="KW-0949">S-adenosyl-L-methionine</keyword>
<dbReference type="Gene3D" id="3.40.50.150">
    <property type="entry name" value="Vaccinia Virus protein VP39"/>
    <property type="match status" value="1"/>
</dbReference>
<dbReference type="GO" id="GO:0032259">
    <property type="term" value="P:methylation"/>
    <property type="evidence" value="ECO:0007669"/>
    <property type="project" value="UniProtKB-KW"/>
</dbReference>
<evidence type="ECO:0000256" key="4">
    <source>
        <dbReference type="ARBA" id="ARBA00022679"/>
    </source>
</evidence>
<evidence type="ECO:0000256" key="3">
    <source>
        <dbReference type="ARBA" id="ARBA00022603"/>
    </source>
</evidence>
<evidence type="ECO:0000256" key="7">
    <source>
        <dbReference type="RuleBase" id="RU361257"/>
    </source>
</evidence>
<protein>
    <recommendedName>
        <fullName evidence="2 7">Site-specific DNA-methyltransferase (adenine-specific)</fullName>
        <ecNumber evidence="2 7">2.1.1.72</ecNumber>
    </recommendedName>
</protein>
<evidence type="ECO:0000313" key="9">
    <source>
        <dbReference type="Proteomes" id="UP000672009"/>
    </source>
</evidence>
<dbReference type="InterPro" id="IPR012327">
    <property type="entry name" value="MeTrfase_D12"/>
</dbReference>
<evidence type="ECO:0000256" key="5">
    <source>
        <dbReference type="ARBA" id="ARBA00022691"/>
    </source>
</evidence>
<reference evidence="8" key="1">
    <citation type="submission" date="2021-04" db="EMBL/GenBank/DDBJ databases">
        <title>Genomics, taxonomy and metabolism of representatives of sulfur bacteria of the genus Thiothrix: Thiothrix fructosivorans QT, Thiothrix unzii A1T and three new species, Thiothrix subterranea sp. nov., Thiothrix litoralis sp. nov. and 'Candidatus Thiothrix anitrata' sp. nov.</title>
        <authorList>
            <person name="Ravin N.V."/>
            <person name="Smolyakov D."/>
            <person name="Rudenko T.S."/>
            <person name="Mardanov A.V."/>
            <person name="Beletsky A.V."/>
            <person name="Markov N.D."/>
            <person name="Fomenkov A.I."/>
            <person name="Roberts R.J."/>
            <person name="Karnachuk O.V."/>
            <person name="Novikov A."/>
            <person name="Grabovich M.Y."/>
        </authorList>
    </citation>
    <scope>NUCLEOTIDE SEQUENCE</scope>
    <source>
        <strain evidence="8">A1</strain>
    </source>
</reference>
<dbReference type="GO" id="GO:0009307">
    <property type="term" value="P:DNA restriction-modification system"/>
    <property type="evidence" value="ECO:0007669"/>
    <property type="project" value="InterPro"/>
</dbReference>
<accession>A0A975IH48</accession>
<gene>
    <name evidence="8" type="ORF">J9260_01590</name>
</gene>
<dbReference type="InterPro" id="IPR002052">
    <property type="entry name" value="DNA_methylase_N6_adenine_CS"/>
</dbReference>
<dbReference type="AlphaFoldDB" id="A0A975IH48"/>
<dbReference type="GO" id="GO:0043565">
    <property type="term" value="F:sequence-specific DNA binding"/>
    <property type="evidence" value="ECO:0007669"/>
    <property type="project" value="TreeGrafter"/>
</dbReference>
<evidence type="ECO:0000256" key="1">
    <source>
        <dbReference type="ARBA" id="ARBA00006594"/>
    </source>
</evidence>
<dbReference type="EMBL" id="CP072793">
    <property type="protein sequence ID" value="QTR53811.1"/>
    <property type="molecule type" value="Genomic_DNA"/>
</dbReference>
<comment type="similarity">
    <text evidence="1 7">Belongs to the N(4)/N(6)-methyltransferase family.</text>
</comment>
<dbReference type="GO" id="GO:0006298">
    <property type="term" value="P:mismatch repair"/>
    <property type="evidence" value="ECO:0007669"/>
    <property type="project" value="TreeGrafter"/>
</dbReference>
<dbReference type="PROSITE" id="PS00092">
    <property type="entry name" value="N6_MTASE"/>
    <property type="match status" value="1"/>
</dbReference>
<dbReference type="KEGG" id="tun:J9260_01590"/>
<dbReference type="PANTHER" id="PTHR30481:SF3">
    <property type="entry name" value="DNA ADENINE METHYLASE"/>
    <property type="match status" value="1"/>
</dbReference>
<dbReference type="Proteomes" id="UP000672009">
    <property type="component" value="Chromosome"/>
</dbReference>
<evidence type="ECO:0000256" key="6">
    <source>
        <dbReference type="ARBA" id="ARBA00047942"/>
    </source>
</evidence>
<keyword evidence="3 7" id="KW-0489">Methyltransferase</keyword>
<dbReference type="InterPro" id="IPR023095">
    <property type="entry name" value="Ade_MeTrfase_dom_2"/>
</dbReference>
<dbReference type="GO" id="GO:1904047">
    <property type="term" value="F:S-adenosyl-L-methionine binding"/>
    <property type="evidence" value="ECO:0007669"/>
    <property type="project" value="TreeGrafter"/>
</dbReference>
<dbReference type="PIRSF" id="PIRSF000398">
    <property type="entry name" value="M_m6A_EcoRV"/>
    <property type="match status" value="1"/>
</dbReference>
<dbReference type="PANTHER" id="PTHR30481">
    <property type="entry name" value="DNA ADENINE METHYLASE"/>
    <property type="match status" value="1"/>
</dbReference>
<dbReference type="InterPro" id="IPR029063">
    <property type="entry name" value="SAM-dependent_MTases_sf"/>
</dbReference>
<keyword evidence="9" id="KW-1185">Reference proteome</keyword>
<dbReference type="SUPFAM" id="SSF53335">
    <property type="entry name" value="S-adenosyl-L-methionine-dependent methyltransferases"/>
    <property type="match status" value="1"/>
</dbReference>
<dbReference type="GO" id="GO:0009007">
    <property type="term" value="F:site-specific DNA-methyltransferase (adenine-specific) activity"/>
    <property type="evidence" value="ECO:0007669"/>
    <property type="project" value="UniProtKB-UniRule"/>
</dbReference>
<dbReference type="NCBIfam" id="TIGR00571">
    <property type="entry name" value="dam"/>
    <property type="match status" value="1"/>
</dbReference>
<dbReference type="InterPro" id="IPR012263">
    <property type="entry name" value="M_m6A_EcoRV"/>
</dbReference>
<evidence type="ECO:0000313" key="8">
    <source>
        <dbReference type="EMBL" id="QTR53811.1"/>
    </source>
</evidence>
<organism evidence="8 9">
    <name type="scientific">Thiothrix unzii</name>
    <dbReference type="NCBI Taxonomy" id="111769"/>
    <lineage>
        <taxon>Bacteria</taxon>
        <taxon>Pseudomonadati</taxon>
        <taxon>Pseudomonadota</taxon>
        <taxon>Gammaproteobacteria</taxon>
        <taxon>Thiotrichales</taxon>
        <taxon>Thiotrichaceae</taxon>
        <taxon>Thiothrix</taxon>
    </lineage>
</organism>
<dbReference type="EC" id="2.1.1.72" evidence="2 7"/>
<keyword evidence="4 7" id="KW-0808">Transferase</keyword>
<proteinExistence type="inferred from homology"/>
<dbReference type="Gene3D" id="1.10.1020.10">
    <property type="entry name" value="Adenine-specific Methyltransferase, Domain 2"/>
    <property type="match status" value="1"/>
</dbReference>